<evidence type="ECO:0000256" key="5">
    <source>
        <dbReference type="PROSITE-ProRule" id="PRU01016"/>
    </source>
</evidence>
<dbReference type="Gene3D" id="3.90.120.10">
    <property type="entry name" value="DNA Methylase, subunit A, domain 2"/>
    <property type="match status" value="1"/>
</dbReference>
<keyword evidence="3 5" id="KW-0949">S-adenosyl-L-methionine</keyword>
<dbReference type="PROSITE" id="PS00094">
    <property type="entry name" value="C5_MTASE_1"/>
    <property type="match status" value="1"/>
</dbReference>
<reference evidence="8" key="1">
    <citation type="journal article" date="2014" name="Int. J. Syst. Evol. Microbiol.">
        <title>Complete genome sequence of Corynebacterium casei LMG S-19264T (=DSM 44701T), isolated from a smear-ripened cheese.</title>
        <authorList>
            <consortium name="US DOE Joint Genome Institute (JGI-PGF)"/>
            <person name="Walter F."/>
            <person name="Albersmeier A."/>
            <person name="Kalinowski J."/>
            <person name="Ruckert C."/>
        </authorList>
    </citation>
    <scope>NUCLEOTIDE SEQUENCE</scope>
    <source>
        <strain evidence="8">CGMCC 1.10749</strain>
    </source>
</reference>
<proteinExistence type="inferred from homology"/>
<dbReference type="SUPFAM" id="SSF53335">
    <property type="entry name" value="S-adenosyl-L-methionine-dependent methyltransferases"/>
    <property type="match status" value="1"/>
</dbReference>
<dbReference type="GO" id="GO:0003886">
    <property type="term" value="F:DNA (cytosine-5-)-methyltransferase activity"/>
    <property type="evidence" value="ECO:0007669"/>
    <property type="project" value="UniProtKB-EC"/>
</dbReference>
<dbReference type="NCBIfam" id="TIGR00675">
    <property type="entry name" value="dcm"/>
    <property type="match status" value="1"/>
</dbReference>
<evidence type="ECO:0000313" key="8">
    <source>
        <dbReference type="EMBL" id="GGB90026.1"/>
    </source>
</evidence>
<dbReference type="EMBL" id="BMEA01000005">
    <property type="protein sequence ID" value="GGB90026.1"/>
    <property type="molecule type" value="Genomic_DNA"/>
</dbReference>
<dbReference type="PANTHER" id="PTHR46098:SF1">
    <property type="entry name" value="TRNA (CYTOSINE(38)-C(5))-METHYLTRANSFERASE"/>
    <property type="match status" value="1"/>
</dbReference>
<dbReference type="CDD" id="cd00315">
    <property type="entry name" value="Cyt_C5_DNA_methylase"/>
    <property type="match status" value="1"/>
</dbReference>
<dbReference type="PROSITE" id="PS51679">
    <property type="entry name" value="SAM_MT_C5"/>
    <property type="match status" value="1"/>
</dbReference>
<organism evidence="8 9">
    <name type="scientific">Knoellia flava</name>
    <dbReference type="NCBI Taxonomy" id="913969"/>
    <lineage>
        <taxon>Bacteria</taxon>
        <taxon>Bacillati</taxon>
        <taxon>Actinomycetota</taxon>
        <taxon>Actinomycetes</taxon>
        <taxon>Micrococcales</taxon>
        <taxon>Intrasporangiaceae</taxon>
        <taxon>Knoellia</taxon>
    </lineage>
</organism>
<dbReference type="Pfam" id="PF00145">
    <property type="entry name" value="DNA_methylase"/>
    <property type="match status" value="1"/>
</dbReference>
<comment type="caution">
    <text evidence="8">The sequence shown here is derived from an EMBL/GenBank/DDBJ whole genome shotgun (WGS) entry which is preliminary data.</text>
</comment>
<gene>
    <name evidence="8" type="ORF">GCM10011314_32360</name>
</gene>
<dbReference type="EC" id="2.1.1.37" evidence="7"/>
<dbReference type="AlphaFoldDB" id="A0A8H9FV24"/>
<dbReference type="PANTHER" id="PTHR46098">
    <property type="entry name" value="TRNA (CYTOSINE(38)-C(5))-METHYLTRANSFERASE"/>
    <property type="match status" value="1"/>
</dbReference>
<accession>A0A8H9FV24</accession>
<name>A0A8H9FV24_9MICO</name>
<sequence>MTTQEWLQPALKLNSHSQTRQESHLADKLANMTSAQGSSKTNAGPAAFRFVDLFAGIGGFHAMLSHAGGECVYVSEIDREARQTYLRNWVEPLPETRWPLVNTDITSATPEDGPVEVPDHDVLAAGFPCQPFSKSGYQRGMDEARGTLFWNIARILEERRPSVVLLENVRNLAGPRHRHEWDVIIQTLRELGYRVSATPSVFSPHFLPPSMGGTPQVRDRVFILGTYVGMERAMTEVDVAPTVVRGPVNGWNVHDWDVEWVLDKDDSILNLSKYMLTSDETHWINVWDDLVQRMWAAHGVRLPGFPLWADAWIPERALDPVELEALPKWKSDILIKNARFFDDHRDVIKAWKKANPSFSSFPDSRRKLEWQAQDTASLWDTVMHLRPSGLRAKAPTYLPALVAITQTSIVGRRRRRLTPHEAARLQGFGSDFTFGGQRDQASYKQVGNGVAVGAAWHVLRTHVAQNAADLPSALVNSVLGAPLNPMKSVLSSAATEAENQVRQTRAEDLAG</sequence>
<protein>
    <recommendedName>
        <fullName evidence="7">Cytosine-specific methyltransferase</fullName>
        <ecNumber evidence="7">2.1.1.37</ecNumber>
    </recommendedName>
</protein>
<evidence type="ECO:0000256" key="6">
    <source>
        <dbReference type="RuleBase" id="RU000416"/>
    </source>
</evidence>
<evidence type="ECO:0000256" key="1">
    <source>
        <dbReference type="ARBA" id="ARBA00022603"/>
    </source>
</evidence>
<keyword evidence="1 5" id="KW-0489">Methyltransferase</keyword>
<comment type="similarity">
    <text evidence="5 6">Belongs to the class I-like SAM-binding methyltransferase superfamily. C5-methyltransferase family.</text>
</comment>
<dbReference type="InterPro" id="IPR050750">
    <property type="entry name" value="C5-MTase"/>
</dbReference>
<dbReference type="GO" id="GO:0009307">
    <property type="term" value="P:DNA restriction-modification system"/>
    <property type="evidence" value="ECO:0007669"/>
    <property type="project" value="UniProtKB-KW"/>
</dbReference>
<evidence type="ECO:0000256" key="3">
    <source>
        <dbReference type="ARBA" id="ARBA00022691"/>
    </source>
</evidence>
<reference evidence="8" key="2">
    <citation type="submission" date="2020-09" db="EMBL/GenBank/DDBJ databases">
        <authorList>
            <person name="Sun Q."/>
            <person name="Zhou Y."/>
        </authorList>
    </citation>
    <scope>NUCLEOTIDE SEQUENCE</scope>
    <source>
        <strain evidence="8">CGMCC 1.10749</strain>
    </source>
</reference>
<feature type="active site" evidence="5">
    <location>
        <position position="129"/>
    </location>
</feature>
<keyword evidence="4" id="KW-0680">Restriction system</keyword>
<evidence type="ECO:0000313" key="9">
    <source>
        <dbReference type="Proteomes" id="UP000628079"/>
    </source>
</evidence>
<dbReference type="Proteomes" id="UP000628079">
    <property type="component" value="Unassembled WGS sequence"/>
</dbReference>
<dbReference type="InterPro" id="IPR001525">
    <property type="entry name" value="C5_MeTfrase"/>
</dbReference>
<dbReference type="Gene3D" id="3.40.50.150">
    <property type="entry name" value="Vaccinia Virus protein VP39"/>
    <property type="match status" value="1"/>
</dbReference>
<evidence type="ECO:0000256" key="7">
    <source>
        <dbReference type="RuleBase" id="RU000417"/>
    </source>
</evidence>
<comment type="catalytic activity">
    <reaction evidence="7">
        <text>a 2'-deoxycytidine in DNA + S-adenosyl-L-methionine = a 5-methyl-2'-deoxycytidine in DNA + S-adenosyl-L-homocysteine + H(+)</text>
        <dbReference type="Rhea" id="RHEA:13681"/>
        <dbReference type="Rhea" id="RHEA-COMP:11369"/>
        <dbReference type="Rhea" id="RHEA-COMP:11370"/>
        <dbReference type="ChEBI" id="CHEBI:15378"/>
        <dbReference type="ChEBI" id="CHEBI:57856"/>
        <dbReference type="ChEBI" id="CHEBI:59789"/>
        <dbReference type="ChEBI" id="CHEBI:85452"/>
        <dbReference type="ChEBI" id="CHEBI:85454"/>
        <dbReference type="EC" id="2.1.1.37"/>
    </reaction>
</comment>
<dbReference type="GO" id="GO:0032259">
    <property type="term" value="P:methylation"/>
    <property type="evidence" value="ECO:0007669"/>
    <property type="project" value="UniProtKB-KW"/>
</dbReference>
<evidence type="ECO:0000256" key="4">
    <source>
        <dbReference type="ARBA" id="ARBA00022747"/>
    </source>
</evidence>
<dbReference type="InterPro" id="IPR029063">
    <property type="entry name" value="SAM-dependent_MTases_sf"/>
</dbReference>
<dbReference type="InterPro" id="IPR018117">
    <property type="entry name" value="C5_DNA_meth_AS"/>
</dbReference>
<dbReference type="PRINTS" id="PR00105">
    <property type="entry name" value="C5METTRFRASE"/>
</dbReference>
<keyword evidence="2 5" id="KW-0808">Transferase</keyword>
<evidence type="ECO:0000256" key="2">
    <source>
        <dbReference type="ARBA" id="ARBA00022679"/>
    </source>
</evidence>